<keyword evidence="4 6" id="KW-1133">Transmembrane helix</keyword>
<feature type="transmembrane region" description="Helical" evidence="6">
    <location>
        <begin position="232"/>
        <end position="255"/>
    </location>
</feature>
<feature type="transmembrane region" description="Helical" evidence="6">
    <location>
        <begin position="306"/>
        <end position="325"/>
    </location>
</feature>
<feature type="transmembrane region" description="Helical" evidence="6">
    <location>
        <begin position="183"/>
        <end position="201"/>
    </location>
</feature>
<evidence type="ECO:0000256" key="1">
    <source>
        <dbReference type="ARBA" id="ARBA00004651"/>
    </source>
</evidence>
<dbReference type="PATRIC" id="fig|1439726.3.peg.1508"/>
<name>A0A1E3H4J0_9HYPH</name>
<dbReference type="GO" id="GO:0015658">
    <property type="term" value="F:branched-chain amino acid transmembrane transporter activity"/>
    <property type="evidence" value="ECO:0007669"/>
    <property type="project" value="InterPro"/>
</dbReference>
<keyword evidence="8" id="KW-1185">Reference proteome</keyword>
<feature type="transmembrane region" description="Helical" evidence="6">
    <location>
        <begin position="28"/>
        <end position="45"/>
    </location>
</feature>
<reference evidence="7 8" key="1">
    <citation type="submission" date="2016-07" db="EMBL/GenBank/DDBJ databases">
        <title>Draft Genome Sequence of Methylobrevis pamukkalensis PK2.</title>
        <authorList>
            <person name="Vasilenko O.V."/>
            <person name="Doronina N.V."/>
            <person name="Shmareva M.N."/>
            <person name="Tarlachkov S.V."/>
            <person name="Mustakhimov I."/>
            <person name="Trotsenko Y.A."/>
        </authorList>
    </citation>
    <scope>NUCLEOTIDE SEQUENCE [LARGE SCALE GENOMIC DNA]</scope>
    <source>
        <strain evidence="7 8">PK2</strain>
    </source>
</reference>
<evidence type="ECO:0000313" key="7">
    <source>
        <dbReference type="EMBL" id="ODN71239.1"/>
    </source>
</evidence>
<evidence type="ECO:0000256" key="3">
    <source>
        <dbReference type="ARBA" id="ARBA00022692"/>
    </source>
</evidence>
<feature type="transmembrane region" description="Helical" evidence="6">
    <location>
        <begin position="57"/>
        <end position="86"/>
    </location>
</feature>
<dbReference type="Pfam" id="PF02653">
    <property type="entry name" value="BPD_transp_2"/>
    <property type="match status" value="1"/>
</dbReference>
<proteinExistence type="predicted"/>
<feature type="transmembrane region" description="Helical" evidence="6">
    <location>
        <begin position="133"/>
        <end position="151"/>
    </location>
</feature>
<evidence type="ECO:0000256" key="4">
    <source>
        <dbReference type="ARBA" id="ARBA00022989"/>
    </source>
</evidence>
<evidence type="ECO:0000256" key="5">
    <source>
        <dbReference type="ARBA" id="ARBA00023136"/>
    </source>
</evidence>
<keyword evidence="3 6" id="KW-0812">Transmembrane</keyword>
<accession>A0A1E3H4J0</accession>
<dbReference type="CDD" id="cd06581">
    <property type="entry name" value="TM_PBP1_LivM_like"/>
    <property type="match status" value="1"/>
</dbReference>
<feature type="transmembrane region" description="Helical" evidence="6">
    <location>
        <begin position="106"/>
        <end position="126"/>
    </location>
</feature>
<dbReference type="GO" id="GO:0005886">
    <property type="term" value="C:plasma membrane"/>
    <property type="evidence" value="ECO:0007669"/>
    <property type="project" value="UniProtKB-SubCell"/>
</dbReference>
<dbReference type="Proteomes" id="UP000094622">
    <property type="component" value="Unassembled WGS sequence"/>
</dbReference>
<keyword evidence="5 6" id="KW-0472">Membrane</keyword>
<comment type="caution">
    <text evidence="7">The sequence shown here is derived from an EMBL/GenBank/DDBJ whole genome shotgun (WGS) entry which is preliminary data.</text>
</comment>
<dbReference type="AlphaFoldDB" id="A0A1E3H4J0"/>
<dbReference type="EMBL" id="MCRJ01000026">
    <property type="protein sequence ID" value="ODN71239.1"/>
    <property type="molecule type" value="Genomic_DNA"/>
</dbReference>
<organism evidence="7 8">
    <name type="scientific">Methylobrevis pamukkalensis</name>
    <dbReference type="NCBI Taxonomy" id="1439726"/>
    <lineage>
        <taxon>Bacteria</taxon>
        <taxon>Pseudomonadati</taxon>
        <taxon>Pseudomonadota</taxon>
        <taxon>Alphaproteobacteria</taxon>
        <taxon>Hyphomicrobiales</taxon>
        <taxon>Pleomorphomonadaceae</taxon>
        <taxon>Methylobrevis</taxon>
    </lineage>
</organism>
<dbReference type="PANTHER" id="PTHR30482:SF20">
    <property type="entry name" value="HIGH-AFFINITY BRANCHED-CHAIN AMINO ACID TRANSPORT SYSTEM PERMEASE PROTEIN LIVM"/>
    <property type="match status" value="1"/>
</dbReference>
<evidence type="ECO:0000256" key="6">
    <source>
        <dbReference type="SAM" id="Phobius"/>
    </source>
</evidence>
<dbReference type="PANTHER" id="PTHR30482">
    <property type="entry name" value="HIGH-AFFINITY BRANCHED-CHAIN AMINO ACID TRANSPORT SYSTEM PERMEASE"/>
    <property type="match status" value="1"/>
</dbReference>
<comment type="subcellular location">
    <subcellularLocation>
        <location evidence="1">Cell membrane</location>
        <topology evidence="1">Multi-pass membrane protein</topology>
    </subcellularLocation>
</comment>
<evidence type="ECO:0000313" key="8">
    <source>
        <dbReference type="Proteomes" id="UP000094622"/>
    </source>
</evidence>
<keyword evidence="2" id="KW-1003">Cell membrane</keyword>
<feature type="transmembrane region" description="Helical" evidence="6">
    <location>
        <begin position="267"/>
        <end position="294"/>
    </location>
</feature>
<sequence length="341" mass="36254">MAGPSTDGARAPGSTAESAPENAMVRNALRAGLLLVVITLVLVPFQSTYAVRVADSILIYVLLGIGLNIVVGYTGLLDLGFVAFYAVGAYTYALLASPQLGLHLPFLVILPIAVILGGLAGILLGFPVLRLRGDYLAIVTLGFGEIIRVLINNADTVTNGPRGVMRIDRIDVAGFTISRPIDFYWLLLVTVAIVAVIAFRLEKSILGKGWAAIREDQDAARGIGIDTTKAKLAAFAISAMIGSLAGVIFAAFQRFVSPESFSLQESILIVLIIVIGGVGNILGVFVGATVLLLLPEILRDYAELRMLLLGLLMAVLIVLRPQGLVPRSFGPDRLLAALRRR</sequence>
<dbReference type="InterPro" id="IPR043428">
    <property type="entry name" value="LivM-like"/>
</dbReference>
<gene>
    <name evidence="7" type="ORF">A6302_01436</name>
</gene>
<protein>
    <submittedName>
        <fullName evidence="7">Leucine/isoleucine/valine transporter permease subunit</fullName>
    </submittedName>
</protein>
<dbReference type="InterPro" id="IPR001851">
    <property type="entry name" value="ABC_transp_permease"/>
</dbReference>
<evidence type="ECO:0000256" key="2">
    <source>
        <dbReference type="ARBA" id="ARBA00022475"/>
    </source>
</evidence>